<accession>A0A930DG09</accession>
<evidence type="ECO:0000313" key="3">
    <source>
        <dbReference type="EMBL" id="MBF1264934.1"/>
    </source>
</evidence>
<comment type="caution">
    <text evidence="3">The sequence shown here is derived from an EMBL/GenBank/DDBJ whole genome shotgun (WGS) entry which is preliminary data.</text>
</comment>
<evidence type="ECO:0000259" key="2">
    <source>
        <dbReference type="Pfam" id="PF11008"/>
    </source>
</evidence>
<organism evidence="3 4">
    <name type="scientific">Neisseria sicca</name>
    <dbReference type="NCBI Taxonomy" id="490"/>
    <lineage>
        <taxon>Bacteria</taxon>
        <taxon>Pseudomonadati</taxon>
        <taxon>Pseudomonadota</taxon>
        <taxon>Betaproteobacteria</taxon>
        <taxon>Neisseriales</taxon>
        <taxon>Neisseriaceae</taxon>
        <taxon>Neisseria</taxon>
    </lineage>
</organism>
<proteinExistence type="predicted"/>
<dbReference type="Pfam" id="PF11008">
    <property type="entry name" value="DUF2846"/>
    <property type="match status" value="1"/>
</dbReference>
<gene>
    <name evidence="3" type="ORF">HXM80_04460</name>
</gene>
<feature type="domain" description="DUF2846" evidence="2">
    <location>
        <begin position="41"/>
        <end position="126"/>
    </location>
</feature>
<dbReference type="InterPro" id="IPR022548">
    <property type="entry name" value="DUF2846"/>
</dbReference>
<evidence type="ECO:0000313" key="4">
    <source>
        <dbReference type="Proteomes" id="UP000780345"/>
    </source>
</evidence>
<sequence>MKFSMLAVVSAVLMLSACVTSVPMGNADVSSKAKIFAPPSEGKAGLYVYRSGILGGALKKDLWVDGHCLGTSAPNVFFYTEVEGGKEHVVTTASEFSTNSLSLHTEAGKHYFVRQYIKMGAFVGGANVKQVSEAEGKAEVMKLNMAASGQCLKAHP</sequence>
<dbReference type="EMBL" id="JABZQQ010000026">
    <property type="protein sequence ID" value="MBF1264934.1"/>
    <property type="molecule type" value="Genomic_DNA"/>
</dbReference>
<feature type="signal peptide" evidence="1">
    <location>
        <begin position="1"/>
        <end position="21"/>
    </location>
</feature>
<dbReference type="AlphaFoldDB" id="A0A930DG09"/>
<reference evidence="3" key="1">
    <citation type="submission" date="2020-04" db="EMBL/GenBank/DDBJ databases">
        <title>Deep metagenomics examines the oral microbiome during advanced dental caries in children, revealing novel taxa and co-occurrences with host molecules.</title>
        <authorList>
            <person name="Baker J.L."/>
            <person name="Morton J.T."/>
            <person name="Dinis M."/>
            <person name="Alvarez R."/>
            <person name="Tran N.C."/>
            <person name="Knight R."/>
            <person name="Edlund A."/>
        </authorList>
    </citation>
    <scope>NUCLEOTIDE SEQUENCE</scope>
    <source>
        <strain evidence="3">JCVI_32_bin.62</strain>
    </source>
</reference>
<evidence type="ECO:0000256" key="1">
    <source>
        <dbReference type="SAM" id="SignalP"/>
    </source>
</evidence>
<feature type="chain" id="PRO_5036735444" evidence="1">
    <location>
        <begin position="22"/>
        <end position="156"/>
    </location>
</feature>
<name>A0A930DG09_NEISI</name>
<protein>
    <submittedName>
        <fullName evidence="3">DUF2846 domain-containing protein</fullName>
    </submittedName>
</protein>
<dbReference type="InterPro" id="IPR016596">
    <property type="entry name" value="UCP012335"/>
</dbReference>
<keyword evidence="1" id="KW-0732">Signal</keyword>
<dbReference type="PIRSF" id="PIRSF012335">
    <property type="entry name" value="UCP012335"/>
    <property type="match status" value="1"/>
</dbReference>
<dbReference type="Proteomes" id="UP000780345">
    <property type="component" value="Unassembled WGS sequence"/>
</dbReference>
<dbReference type="PROSITE" id="PS51257">
    <property type="entry name" value="PROKAR_LIPOPROTEIN"/>
    <property type="match status" value="1"/>
</dbReference>